<keyword evidence="4 7" id="KW-1133">Transmembrane helix</keyword>
<evidence type="ECO:0000256" key="4">
    <source>
        <dbReference type="ARBA" id="ARBA00022989"/>
    </source>
</evidence>
<dbReference type="GO" id="GO:0000139">
    <property type="term" value="C:Golgi membrane"/>
    <property type="evidence" value="ECO:0007669"/>
    <property type="project" value="TreeGrafter"/>
</dbReference>
<keyword evidence="9" id="KW-1185">Reference proteome</keyword>
<feature type="transmembrane region" description="Helical" evidence="7">
    <location>
        <begin position="878"/>
        <end position="901"/>
    </location>
</feature>
<reference evidence="9" key="2">
    <citation type="journal article" date="2021" name="Sci. Data">
        <title>Chromosome-scale genome sequencing, assembly and annotation of six genomes from subfamily Leishmaniinae.</title>
        <authorList>
            <person name="Almutairi H."/>
            <person name="Urbaniak M.D."/>
            <person name="Bates M.D."/>
            <person name="Jariyapan N."/>
            <person name="Kwakye-Nuako G."/>
            <person name="Thomaz Soccol V."/>
            <person name="Al-Salem W.S."/>
            <person name="Dillon R.J."/>
            <person name="Bates P.A."/>
            <person name="Gatherer D."/>
        </authorList>
    </citation>
    <scope>NUCLEOTIDE SEQUENCE [LARGE SCALE GENOMIC DNA]</scope>
</reference>
<dbReference type="GeneID" id="92363963"/>
<dbReference type="AlphaFoldDB" id="A0A836KV09"/>
<keyword evidence="5 7" id="KW-0472">Membrane</keyword>
<feature type="compositionally biased region" description="Low complexity" evidence="6">
    <location>
        <begin position="387"/>
        <end position="398"/>
    </location>
</feature>
<dbReference type="InterPro" id="IPR037185">
    <property type="entry name" value="EmrE-like"/>
</dbReference>
<feature type="compositionally biased region" description="Basic and acidic residues" evidence="6">
    <location>
        <begin position="336"/>
        <end position="345"/>
    </location>
</feature>
<dbReference type="Pfam" id="PF08449">
    <property type="entry name" value="UAA"/>
    <property type="match status" value="1"/>
</dbReference>
<name>A0A836KV09_9TRYP</name>
<dbReference type="RefSeq" id="XP_067066227.1">
    <property type="nucleotide sequence ID" value="XM_067210029.1"/>
</dbReference>
<feature type="transmembrane region" description="Helical" evidence="7">
    <location>
        <begin position="847"/>
        <end position="871"/>
    </location>
</feature>
<keyword evidence="3 7" id="KW-0812">Transmembrane</keyword>
<feature type="region of interest" description="Disordered" evidence="6">
    <location>
        <begin position="376"/>
        <end position="398"/>
    </location>
</feature>
<evidence type="ECO:0000256" key="5">
    <source>
        <dbReference type="ARBA" id="ARBA00023136"/>
    </source>
</evidence>
<dbReference type="GO" id="GO:0046964">
    <property type="term" value="F:3'-phosphoadenosine 5'-phosphosulfate transmembrane transporter activity"/>
    <property type="evidence" value="ECO:0007669"/>
    <property type="project" value="TreeGrafter"/>
</dbReference>
<evidence type="ECO:0000313" key="9">
    <source>
        <dbReference type="Proteomes" id="UP000674143"/>
    </source>
</evidence>
<evidence type="ECO:0000313" key="8">
    <source>
        <dbReference type="EMBL" id="KAG5488179.1"/>
    </source>
</evidence>
<evidence type="ECO:0000256" key="3">
    <source>
        <dbReference type="ARBA" id="ARBA00022692"/>
    </source>
</evidence>
<protein>
    <submittedName>
        <fullName evidence="8">Uncharacterized protein</fullName>
    </submittedName>
</protein>
<evidence type="ECO:0000256" key="2">
    <source>
        <dbReference type="ARBA" id="ARBA00022448"/>
    </source>
</evidence>
<comment type="subcellular location">
    <subcellularLocation>
        <location evidence="1">Membrane</location>
        <topology evidence="1">Multi-pass membrane protein</topology>
    </subcellularLocation>
</comment>
<feature type="region of interest" description="Disordered" evidence="6">
    <location>
        <begin position="21"/>
        <end position="42"/>
    </location>
</feature>
<accession>A0A836KV09</accession>
<dbReference type="GO" id="GO:0005789">
    <property type="term" value="C:endoplasmic reticulum membrane"/>
    <property type="evidence" value="ECO:0007669"/>
    <property type="project" value="TreeGrafter"/>
</dbReference>
<evidence type="ECO:0000256" key="7">
    <source>
        <dbReference type="SAM" id="Phobius"/>
    </source>
</evidence>
<reference evidence="9" key="1">
    <citation type="journal article" date="2021" name="Microbiol. Resour. Announc.">
        <title>LGAAP: Leishmaniinae Genome Assembly and Annotation Pipeline.</title>
        <authorList>
            <person name="Almutairi H."/>
            <person name="Urbaniak M.D."/>
            <person name="Bates M.D."/>
            <person name="Jariyapan N."/>
            <person name="Kwakye-Nuako G."/>
            <person name="Thomaz-Soccol V."/>
            <person name="Al-Salem W.S."/>
            <person name="Dillon R.J."/>
            <person name="Bates P.A."/>
            <person name="Gatherer D."/>
        </authorList>
    </citation>
    <scope>NUCLEOTIDE SEQUENCE [LARGE SCALE GENOMIC DNA]</scope>
</reference>
<dbReference type="SMR" id="A0A836KV09"/>
<dbReference type="EMBL" id="JAFHLR010000002">
    <property type="protein sequence ID" value="KAG5488179.1"/>
    <property type="molecule type" value="Genomic_DNA"/>
</dbReference>
<dbReference type="SUPFAM" id="SSF103481">
    <property type="entry name" value="Multidrug resistance efflux transporter EmrE"/>
    <property type="match status" value="1"/>
</dbReference>
<evidence type="ECO:0000256" key="1">
    <source>
        <dbReference type="ARBA" id="ARBA00004141"/>
    </source>
</evidence>
<dbReference type="PANTHER" id="PTHR10778:SF8">
    <property type="entry name" value="ADENOSINE 3'-PHOSPHO 5'-PHOSPHOSULFATE TRANSPORTER 2"/>
    <property type="match status" value="1"/>
</dbReference>
<dbReference type="Proteomes" id="UP000674143">
    <property type="component" value="Unassembled WGS sequence"/>
</dbReference>
<feature type="compositionally biased region" description="Basic and acidic residues" evidence="6">
    <location>
        <begin position="303"/>
        <end position="312"/>
    </location>
</feature>
<dbReference type="InterPro" id="IPR013657">
    <property type="entry name" value="SCL35B1-4/HUT1"/>
</dbReference>
<organism evidence="8 9">
    <name type="scientific">Leishmania orientalis</name>
    <dbReference type="NCBI Taxonomy" id="2249476"/>
    <lineage>
        <taxon>Eukaryota</taxon>
        <taxon>Discoba</taxon>
        <taxon>Euglenozoa</taxon>
        <taxon>Kinetoplastea</taxon>
        <taxon>Metakinetoplastina</taxon>
        <taxon>Trypanosomatida</taxon>
        <taxon>Trypanosomatidae</taxon>
        <taxon>Leishmaniinae</taxon>
        <taxon>Leishmania</taxon>
    </lineage>
</organism>
<keyword evidence="2" id="KW-0813">Transport</keyword>
<evidence type="ECO:0000256" key="6">
    <source>
        <dbReference type="SAM" id="MobiDB-lite"/>
    </source>
</evidence>
<feature type="transmembrane region" description="Helical" evidence="7">
    <location>
        <begin position="907"/>
        <end position="925"/>
    </location>
</feature>
<gene>
    <name evidence="8" type="ORF">LSCM4_08158</name>
</gene>
<dbReference type="PANTHER" id="PTHR10778">
    <property type="entry name" value="SOLUTE CARRIER FAMILY 35 MEMBER B"/>
    <property type="match status" value="1"/>
</dbReference>
<comment type="caution">
    <text evidence="8">The sequence shown here is derived from an EMBL/GenBank/DDBJ whole genome shotgun (WGS) entry which is preliminary data.</text>
</comment>
<sequence>MGCWHCRSLSAKSASHEVMPAQLPGGRLQPSSSSCLSPPPPSQPTTRRLCALAAGVLIFHLLASALQETIFHLPGFTNVLLLSCGETLCTTVLVGLLLVWGWCHQLPGRAASEHHGLHGRSTATAAGKETAEATLHEALAKPAHRLGGTSNEPGCSSGSATPCSQEVFCEAEHQPPGHHRSLARGDRGSAFIRAVDALPVAVTARTGTADGAEPSTLTPSAVHDASSAGSASWRSTIRDVFHPSTVSLHWYVRIAVLLSFSLYLTNRTSFFLSYALQVIFKSSKLLCMIVVHRWWVHDSHEGAAPDSGHELDSGDGAPNEDGSSEPRAAAAVAGVTERHPSDEAQQRGGRCSLLPSTAPPDAVVVDVSPPAGWALAPSHPLEEDQTRSWWGSPRCSSSSRRPSCWWWSRCWHQQRVDDVSQRGTRRGWSCASYLAQCRALRSAKSIGDERAQNAAATGLRRLIYHNRGSDGAPSAFEVLRVVSAWLARQLRRRWQDTELMACIIIVVGLISFTYASQLDVRVAADPSGAKKGPVAFSKAVIERCIFLGRLRGRAAAPLTGEHSVSVGVADSLNIDTGLAEGRASLPLQASSLPASPSPPSLLQSITAVLSCLSAPWLVTLIGVAGVLASNTLDCIIYVLEEVYCFHATAQPSSGGKVRAHKHVRAAQGRVHPEAGAPHGAVPLQHRAFHPPHSLLPCRVPSSSRIRASVTAPSKRHVVSAPVPASSEELLFMVNGIATLLYAGGLSASWLCDRLSLSLQSITSANMVPTVLEAEGGVVGALTAAEVQQLRACEHLVVLSGSAGSASIPIECAALMARQRQLQRLSFMSAWPSSVALSAPQLPSTEGFPIYFFWALIALASVTSLMGTLCLLRIVAEFTGVMAIIVTSVRKALTVLLSFVLYRRRFTLLHSVGLAGVMGGAVWYELQRRRRRGV</sequence>
<feature type="region of interest" description="Disordered" evidence="6">
    <location>
        <begin position="303"/>
        <end position="353"/>
    </location>
</feature>
<proteinExistence type="predicted"/>
<dbReference type="KEGG" id="loi:92363963"/>